<name>A0ABD1V805_9LAMI</name>
<sequence>MKTAPAEESRSAVPNEPVFSGTEGPRDDPVNENIDFRVLCSEKDIISLVVLDRLGISRNPPERTHGVEVNDFLLKNEFPTSTSQQPVLAAENLVHARLNVAAQPYHPLKLPDMNARLQNLKVQRENFQAAMARQILNPNSE</sequence>
<evidence type="ECO:0000313" key="2">
    <source>
        <dbReference type="EMBL" id="KAL2533476.1"/>
    </source>
</evidence>
<protein>
    <submittedName>
        <fullName evidence="2">Uncharacterized protein</fullName>
    </submittedName>
</protein>
<keyword evidence="3" id="KW-1185">Reference proteome</keyword>
<accession>A0ABD1V805</accession>
<reference evidence="3" key="1">
    <citation type="submission" date="2024-07" db="EMBL/GenBank/DDBJ databases">
        <title>Two chromosome-level genome assemblies of Korean endemic species Abeliophyllum distichum and Forsythia ovata (Oleaceae).</title>
        <authorList>
            <person name="Jang H."/>
        </authorList>
    </citation>
    <scope>NUCLEOTIDE SEQUENCE [LARGE SCALE GENOMIC DNA]</scope>
</reference>
<gene>
    <name evidence="2" type="ORF">Adt_06827</name>
</gene>
<comment type="caution">
    <text evidence="2">The sequence shown here is derived from an EMBL/GenBank/DDBJ whole genome shotgun (WGS) entry which is preliminary data.</text>
</comment>
<dbReference type="AlphaFoldDB" id="A0ABD1V805"/>
<organism evidence="2 3">
    <name type="scientific">Abeliophyllum distichum</name>
    <dbReference type="NCBI Taxonomy" id="126358"/>
    <lineage>
        <taxon>Eukaryota</taxon>
        <taxon>Viridiplantae</taxon>
        <taxon>Streptophyta</taxon>
        <taxon>Embryophyta</taxon>
        <taxon>Tracheophyta</taxon>
        <taxon>Spermatophyta</taxon>
        <taxon>Magnoliopsida</taxon>
        <taxon>eudicotyledons</taxon>
        <taxon>Gunneridae</taxon>
        <taxon>Pentapetalae</taxon>
        <taxon>asterids</taxon>
        <taxon>lamiids</taxon>
        <taxon>Lamiales</taxon>
        <taxon>Oleaceae</taxon>
        <taxon>Forsythieae</taxon>
        <taxon>Abeliophyllum</taxon>
    </lineage>
</organism>
<evidence type="ECO:0000313" key="3">
    <source>
        <dbReference type="Proteomes" id="UP001604336"/>
    </source>
</evidence>
<proteinExistence type="predicted"/>
<feature type="region of interest" description="Disordered" evidence="1">
    <location>
        <begin position="1"/>
        <end position="31"/>
    </location>
</feature>
<evidence type="ECO:0000256" key="1">
    <source>
        <dbReference type="SAM" id="MobiDB-lite"/>
    </source>
</evidence>
<dbReference type="Proteomes" id="UP001604336">
    <property type="component" value="Unassembled WGS sequence"/>
</dbReference>
<dbReference type="EMBL" id="JBFOLK010000002">
    <property type="protein sequence ID" value="KAL2533476.1"/>
    <property type="molecule type" value="Genomic_DNA"/>
</dbReference>
<feature type="compositionally biased region" description="Basic and acidic residues" evidence="1">
    <location>
        <begin position="1"/>
        <end position="10"/>
    </location>
</feature>